<sequence length="1171" mass="125310">DSLWSLPLSFEETIKGANEGLKKQLTDQLAQDQFLPVGEGYVRSTVGATGKTELQVLPGYNFFQYIKPTKLPELRDSNNRAWDLTDYKALSEEGAPTTTELQSMVKLAREQMNQDFKKTYDPENPVNRETATLAFDPVAAAKVFQAGQAALQRLLTDPKSALEYAQADDEGKASMRESAMNSGFLVGPTEGGAFGDHHFGQFYLILKMKEKYNEAKAEGEALKGDGFSNAMGSAVSIATGGIISANAATKFLHENKDTINTITTVAAVIAAPFTGGASLLALAAYNGIQGAYNGGVLGAITAAGNAYTSQFGVTTSYTYADGFGASVGYKLGGLVDVGVSYSEKSGFGVSAGVTVGGISAGISYSQEGGFGANVGIKTASGVGMKLSYQDGQGISASLDYKQGNRANGFQSSISYGQNGFSGQVGMAKEGIGRAGLNFSQADGVGVYAGKTLGSGPLGGITSAEIGWNQAKGAQASYGSDTTRVTFSQKDGFGAKFSQDIGFGTVDLAISQRGGFEGSLSGSYNGIKGNLSFSSKEGFSASVSGSLNGKDYNLGINDKGKLSFNESVSVEKGQESLFINSMDELQGMNDQDIAAAKEKIAAKSFEAYQDEMIALNPELKDLKNDPEKFQAKIKELDESGDLKKPAKGNKDAAVDTGDSRDSVFSKVGGYFADLGSSFLGTSVSSGMGFVDENGTFHQRTCFVAGTLVHTKDGLKKIEEIQVGDVVLSKSDVSGEMSYRRVVNTFVRQADLIYKVSFADGTVLETTWNHPFRTQKAGSEGLEFKVDNTKWTQAKDLVVGDVTLTVEGDILKVTSILIDQREEAVYNFEVETNHTYFVGEVGVWVHNADYEKIAMDACRYNGVCDSITIRVTNPDGSSEELKFKNSTNANAAVYMAENGDTLALGADGKYYRNHKDQFGNNITTTLNGSLDEEQELRINGELLQDGGIVKMGSNGKMIVVSPDEVEKGATIFNNGMNANGSSALWYMQTTIRDTVRGNSYLVFNGTEGAYTDYAERISTQQNTAEHPVNQVIERSEDTLFNLARKGKIGTLITYSQGTLNAGRALSRAALDQGNAANLRNISWVSLGGAHNGEVIPQGIGEAFFYRNGDDQLSNNAPLPSYSKATRTAAEQGENYQSIVMPNTNCSRFSPRCPHGLWNYQNSLQDYYGRRRPQ</sequence>
<dbReference type="InterPro" id="IPR003587">
    <property type="entry name" value="Hint_dom_N"/>
</dbReference>
<gene>
    <name evidence="4" type="ORF">DLM77_08615</name>
</gene>
<keyword evidence="5" id="KW-1185">Reference proteome</keyword>
<dbReference type="Pfam" id="PF07591">
    <property type="entry name" value="PT-HINT"/>
    <property type="match status" value="1"/>
</dbReference>
<proteinExistence type="predicted"/>
<dbReference type="SUPFAM" id="SSF51294">
    <property type="entry name" value="Hedgehog/intein (Hint) domain"/>
    <property type="match status" value="1"/>
</dbReference>
<comment type="caution">
    <text evidence="4">The sequence shown here is derived from an EMBL/GenBank/DDBJ whole genome shotgun (WGS) entry which is preliminary data.</text>
</comment>
<protein>
    <recommendedName>
        <fullName evidence="6">Intein C-terminal splicing domain-containing protein</fullName>
    </recommendedName>
</protein>
<dbReference type="SMART" id="SM00306">
    <property type="entry name" value="HintN"/>
    <property type="match status" value="1"/>
</dbReference>
<evidence type="ECO:0008006" key="6">
    <source>
        <dbReference type="Google" id="ProtNLM"/>
    </source>
</evidence>
<evidence type="ECO:0000256" key="1">
    <source>
        <dbReference type="SAM" id="MobiDB-lite"/>
    </source>
</evidence>
<dbReference type="CDD" id="cd00081">
    <property type="entry name" value="Hint"/>
    <property type="match status" value="1"/>
</dbReference>
<dbReference type="InterPro" id="IPR003586">
    <property type="entry name" value="Hint_dom_C"/>
</dbReference>
<dbReference type="RefSeq" id="WP_277749662.1">
    <property type="nucleotide sequence ID" value="NZ_QHCR01000003.1"/>
</dbReference>
<accession>A0ABX9M5A7</accession>
<dbReference type="InterPro" id="IPR036844">
    <property type="entry name" value="Hint_dom_sf"/>
</dbReference>
<feature type="region of interest" description="Disordered" evidence="1">
    <location>
        <begin position="639"/>
        <end position="658"/>
    </location>
</feature>
<feature type="domain" description="Hint" evidence="3">
    <location>
        <begin position="698"/>
        <end position="805"/>
    </location>
</feature>
<evidence type="ECO:0000259" key="2">
    <source>
        <dbReference type="SMART" id="SM00305"/>
    </source>
</evidence>
<reference evidence="5" key="1">
    <citation type="submission" date="2018-05" db="EMBL/GenBank/DDBJ databases">
        <title>Leptospira yasudae sp. nov. and Leptospira stimsonii sp. nov., two pathogenic species of the genus Leptospira isolated from environmental sources.</title>
        <authorList>
            <person name="Casanovas-Massana A."/>
            <person name="Hamond C."/>
            <person name="Santos L.A."/>
            <person name="Hacker K.P."/>
            <person name="Balassiano I."/>
            <person name="Medeiros M.A."/>
            <person name="Reis M.G."/>
            <person name="Ko A.I."/>
            <person name="Wunder E.A."/>
        </authorList>
    </citation>
    <scope>NUCLEOTIDE SEQUENCE [LARGE SCALE GENOMIC DNA]</scope>
    <source>
        <strain evidence="5">B21</strain>
    </source>
</reference>
<dbReference type="EMBL" id="QHCR01000003">
    <property type="protein sequence ID" value="RHX80920.1"/>
    <property type="molecule type" value="Genomic_DNA"/>
</dbReference>
<name>A0ABX9M5A7_9LEPT</name>
<dbReference type="SMART" id="SM00305">
    <property type="entry name" value="HintC"/>
    <property type="match status" value="1"/>
</dbReference>
<dbReference type="Proteomes" id="UP000285569">
    <property type="component" value="Unassembled WGS sequence"/>
</dbReference>
<organism evidence="4 5">
    <name type="scientific">Leptospira yasudae</name>
    <dbReference type="NCBI Taxonomy" id="2202201"/>
    <lineage>
        <taxon>Bacteria</taxon>
        <taxon>Pseudomonadati</taxon>
        <taxon>Spirochaetota</taxon>
        <taxon>Spirochaetia</taxon>
        <taxon>Leptospirales</taxon>
        <taxon>Leptospiraceae</taxon>
        <taxon>Leptospira</taxon>
    </lineage>
</organism>
<evidence type="ECO:0000313" key="4">
    <source>
        <dbReference type="EMBL" id="RHX80920.1"/>
    </source>
</evidence>
<reference evidence="4 5" key="2">
    <citation type="journal article" date="2020" name="Int. J. Syst. Evol. Microbiol.">
        <title>Leptospira yasudae sp. nov. and Leptospira stimsonii sp. nov., two new species of the pathogenic group isolated from environmental sources.</title>
        <authorList>
            <person name="Casanovas-Massana A."/>
            <person name="Hamond C."/>
            <person name="Santos L.A."/>
            <person name="de Oliveira D."/>
            <person name="Hacker K.P."/>
            <person name="Balassiano I."/>
            <person name="Costa F."/>
            <person name="Medeiros M.A."/>
            <person name="Reis M.G."/>
            <person name="Ko A.I."/>
            <person name="Wunder E.A."/>
        </authorList>
    </citation>
    <scope>NUCLEOTIDE SEQUENCE [LARGE SCALE GENOMIC DNA]</scope>
    <source>
        <strain evidence="4 5">B21</strain>
    </source>
</reference>
<dbReference type="Gene3D" id="2.170.16.10">
    <property type="entry name" value="Hedgehog/Intein (Hint) domain"/>
    <property type="match status" value="1"/>
</dbReference>
<feature type="domain" description="Hint" evidence="2">
    <location>
        <begin position="805"/>
        <end position="851"/>
    </location>
</feature>
<dbReference type="InterPro" id="IPR006141">
    <property type="entry name" value="Intein_N"/>
</dbReference>
<evidence type="ECO:0000259" key="3">
    <source>
        <dbReference type="SMART" id="SM00306"/>
    </source>
</evidence>
<evidence type="ECO:0000313" key="5">
    <source>
        <dbReference type="Proteomes" id="UP000285569"/>
    </source>
</evidence>
<feature type="non-terminal residue" evidence="4">
    <location>
        <position position="1"/>
    </location>
</feature>
<dbReference type="PROSITE" id="PS50817">
    <property type="entry name" value="INTEIN_N_TER"/>
    <property type="match status" value="1"/>
</dbReference>